<feature type="domain" description="NADPH-dependent FMN reductase-like" evidence="1">
    <location>
        <begin position="7"/>
        <end position="87"/>
    </location>
</feature>
<dbReference type="HOGENOM" id="CLU_055322_2_1_11"/>
<dbReference type="PANTHER" id="PTHR30543:SF21">
    <property type="entry name" value="NAD(P)H-DEPENDENT FMN REDUCTASE LOT6"/>
    <property type="match status" value="1"/>
</dbReference>
<proteinExistence type="predicted"/>
<organism evidence="2 3">
    <name type="scientific">Hoyosella subflava (strain DSM 45089 / JCM 17490 / NBRC 109087 / DQS3-9A1)</name>
    <name type="common">Amycolicicoccus subflavus</name>
    <dbReference type="NCBI Taxonomy" id="443218"/>
    <lineage>
        <taxon>Bacteria</taxon>
        <taxon>Bacillati</taxon>
        <taxon>Actinomycetota</taxon>
        <taxon>Actinomycetes</taxon>
        <taxon>Mycobacteriales</taxon>
        <taxon>Hoyosellaceae</taxon>
        <taxon>Hoyosella</taxon>
    </lineage>
</organism>
<dbReference type="PANTHER" id="PTHR30543">
    <property type="entry name" value="CHROMATE REDUCTASE"/>
    <property type="match status" value="1"/>
</dbReference>
<dbReference type="Pfam" id="PF03358">
    <property type="entry name" value="FMN_red"/>
    <property type="match status" value="1"/>
</dbReference>
<dbReference type="eggNOG" id="COG0431">
    <property type="taxonomic scope" value="Bacteria"/>
</dbReference>
<protein>
    <submittedName>
        <fullName evidence="2">NADPH-dependent FMN reductase Lot6, putative</fullName>
    </submittedName>
</protein>
<evidence type="ECO:0000313" key="3">
    <source>
        <dbReference type="Proteomes" id="UP000009235"/>
    </source>
</evidence>
<dbReference type="InterPro" id="IPR050712">
    <property type="entry name" value="NAD(P)H-dep_reductase"/>
</dbReference>
<dbReference type="GO" id="GO:0016491">
    <property type="term" value="F:oxidoreductase activity"/>
    <property type="evidence" value="ECO:0007669"/>
    <property type="project" value="InterPro"/>
</dbReference>
<dbReference type="SUPFAM" id="SSF52218">
    <property type="entry name" value="Flavoproteins"/>
    <property type="match status" value="1"/>
</dbReference>
<gene>
    <name evidence="2" type="ordered locus">AS9A_3424</name>
</gene>
<dbReference type="AlphaFoldDB" id="F6EQ43"/>
<reference evidence="2 3" key="1">
    <citation type="journal article" date="2011" name="J. Bacteriol.">
        <title>Complete genome sequence of Amycolicicoccus subflavus DQS3-9A1T, an actinomycete isolated from crude oil-polluted soil.</title>
        <authorList>
            <person name="Cai M."/>
            <person name="Chen W.M."/>
            <person name="Nie Y."/>
            <person name="Chi C.Q."/>
            <person name="Wang Y.N."/>
            <person name="Tang Y.Q."/>
            <person name="Li G.Y."/>
            <person name="Wu X.L."/>
        </authorList>
    </citation>
    <scope>NUCLEOTIDE SEQUENCE [LARGE SCALE GENOMIC DNA]</scope>
    <source>
        <strain evidence="3">DSM 45089 / DQS3-9A1</strain>
    </source>
</reference>
<evidence type="ECO:0000313" key="2">
    <source>
        <dbReference type="EMBL" id="AEF41865.1"/>
    </source>
</evidence>
<dbReference type="GO" id="GO:0010181">
    <property type="term" value="F:FMN binding"/>
    <property type="evidence" value="ECO:0007669"/>
    <property type="project" value="TreeGrafter"/>
</dbReference>
<dbReference type="InterPro" id="IPR029039">
    <property type="entry name" value="Flavoprotein-like_sf"/>
</dbReference>
<sequence>MPALGKYEHEHTKRWSEQVAGSSAVVILTPEYNWGYPASVKNAVDYLYKEWKDKPALLISYGGGGGKRCYEQLLQVLGRVGMQLAETRVNIALRDAYGDDDRLKDAAAIVDRESDVLIKAWQELQALIANKDEL</sequence>
<name>F6EQ43_HOYSD</name>
<evidence type="ECO:0000259" key="1">
    <source>
        <dbReference type="Pfam" id="PF03358"/>
    </source>
</evidence>
<accession>F6EQ43</accession>
<dbReference type="GO" id="GO:0005829">
    <property type="term" value="C:cytosol"/>
    <property type="evidence" value="ECO:0007669"/>
    <property type="project" value="TreeGrafter"/>
</dbReference>
<dbReference type="KEGG" id="asd:AS9A_3424"/>
<dbReference type="Proteomes" id="UP000009235">
    <property type="component" value="Chromosome"/>
</dbReference>
<dbReference type="InterPro" id="IPR005025">
    <property type="entry name" value="FMN_Rdtase-like_dom"/>
</dbReference>
<dbReference type="Gene3D" id="3.40.50.360">
    <property type="match status" value="1"/>
</dbReference>
<dbReference type="EMBL" id="CP002786">
    <property type="protein sequence ID" value="AEF41865.1"/>
    <property type="molecule type" value="Genomic_DNA"/>
</dbReference>
<keyword evidence="3" id="KW-1185">Reference proteome</keyword>